<evidence type="ECO:0000313" key="2">
    <source>
        <dbReference type="Proteomes" id="UP000316008"/>
    </source>
</evidence>
<dbReference type="AlphaFoldDB" id="A0A556N6V5"/>
<accession>A0A556N6V5</accession>
<proteinExistence type="predicted"/>
<comment type="caution">
    <text evidence="1">The sequence shown here is derived from an EMBL/GenBank/DDBJ whole genome shotgun (WGS) entry which is preliminary data.</text>
</comment>
<name>A0A556N6V5_9FLAO</name>
<reference evidence="1 2" key="1">
    <citation type="submission" date="2019-07" db="EMBL/GenBank/DDBJ databases">
        <authorList>
            <person name="Huq M.A."/>
        </authorList>
    </citation>
    <scope>NUCLEOTIDE SEQUENCE [LARGE SCALE GENOMIC DNA]</scope>
    <source>
        <strain evidence="1 2">MAH-3</strain>
    </source>
</reference>
<dbReference type="OrthoDB" id="9772484at2"/>
<dbReference type="RefSeq" id="WP_144331348.1">
    <property type="nucleotide sequence ID" value="NZ_VLPL01000001.1"/>
</dbReference>
<evidence type="ECO:0000313" key="1">
    <source>
        <dbReference type="EMBL" id="TSJ47813.1"/>
    </source>
</evidence>
<protein>
    <submittedName>
        <fullName evidence="1">Uncharacterized protein</fullName>
    </submittedName>
</protein>
<sequence length="245" mass="28830">MYSKYTDDNLSKYEFVPSVDIRRERIDIRSGYFIQITYFYTCMGIDLRVITGHRLSAKQVMDFPDWLEKQQQLKDVFIEHSASKLYFGYKRADILSGLEKKSTWENYTEADLLESWENNEDPERVDETGFIQVSLVTYFGFIYFNRETIEVMYFPEHKYSNLTEVPQRSYILNFSKALAQAFGQTQIVYCSDTYETEYIETLASEGKNLETIIKLGIERFGSPPKTIEAAIVNRFFIDDLHNPLK</sequence>
<dbReference type="EMBL" id="VLPL01000001">
    <property type="protein sequence ID" value="TSJ47813.1"/>
    <property type="molecule type" value="Genomic_DNA"/>
</dbReference>
<dbReference type="Proteomes" id="UP000316008">
    <property type="component" value="Unassembled WGS sequence"/>
</dbReference>
<gene>
    <name evidence="1" type="ORF">FO442_01410</name>
</gene>
<organism evidence="1 2">
    <name type="scientific">Fluviicola chungangensis</name>
    <dbReference type="NCBI Taxonomy" id="2597671"/>
    <lineage>
        <taxon>Bacteria</taxon>
        <taxon>Pseudomonadati</taxon>
        <taxon>Bacteroidota</taxon>
        <taxon>Flavobacteriia</taxon>
        <taxon>Flavobacteriales</taxon>
        <taxon>Crocinitomicaceae</taxon>
        <taxon>Fluviicola</taxon>
    </lineage>
</organism>
<keyword evidence="2" id="KW-1185">Reference proteome</keyword>